<feature type="compositionally biased region" description="Acidic residues" evidence="9">
    <location>
        <begin position="572"/>
        <end position="583"/>
    </location>
</feature>
<protein>
    <submittedName>
        <fullName evidence="14">Chromatin assembly factor 1 subunit A</fullName>
    </submittedName>
</protein>
<comment type="similarity">
    <text evidence="2">Belongs to the CHAF1A family.</text>
</comment>
<dbReference type="InterPro" id="IPR021644">
    <property type="entry name" value="CAF-1_p150_acidic"/>
</dbReference>
<evidence type="ECO:0000256" key="7">
    <source>
        <dbReference type="ARBA" id="ARBA00023242"/>
    </source>
</evidence>
<feature type="region of interest" description="Disordered" evidence="9">
    <location>
        <begin position="746"/>
        <end position="775"/>
    </location>
</feature>
<proteinExistence type="inferred from homology"/>
<dbReference type="GO" id="GO:0033186">
    <property type="term" value="C:CAF-1 complex"/>
    <property type="evidence" value="ECO:0007669"/>
    <property type="project" value="TreeGrafter"/>
</dbReference>
<dbReference type="Pfam" id="PF15557">
    <property type="entry name" value="CAF1-p150_N"/>
    <property type="match status" value="1"/>
</dbReference>
<feature type="compositionally biased region" description="Polar residues" evidence="9">
    <location>
        <begin position="229"/>
        <end position="241"/>
    </location>
</feature>
<dbReference type="Proteomes" id="UP000694549">
    <property type="component" value="Unplaced"/>
</dbReference>
<dbReference type="GO" id="GO:0005634">
    <property type="term" value="C:nucleus"/>
    <property type="evidence" value="ECO:0007669"/>
    <property type="project" value="UniProtKB-SubCell"/>
</dbReference>
<dbReference type="Pfam" id="PF11600">
    <property type="entry name" value="CAF1A_acidic"/>
    <property type="match status" value="1"/>
</dbReference>
<feature type="region of interest" description="Disordered" evidence="9">
    <location>
        <begin position="35"/>
        <end position="177"/>
    </location>
</feature>
<feature type="compositionally biased region" description="Acidic residues" evidence="9">
    <location>
        <begin position="591"/>
        <end position="605"/>
    </location>
</feature>
<reference evidence="14" key="2">
    <citation type="submission" date="2025-09" db="UniProtKB">
        <authorList>
            <consortium name="Ensembl"/>
        </authorList>
    </citation>
    <scope>IDENTIFICATION</scope>
</reference>
<keyword evidence="5" id="KW-0143">Chaperone</keyword>
<organism evidence="14 15">
    <name type="scientific">Anas zonorhyncha</name>
    <name type="common">Eastern spot-billed duck</name>
    <dbReference type="NCBI Taxonomy" id="75864"/>
    <lineage>
        <taxon>Eukaryota</taxon>
        <taxon>Metazoa</taxon>
        <taxon>Chordata</taxon>
        <taxon>Craniata</taxon>
        <taxon>Vertebrata</taxon>
        <taxon>Euteleostomi</taxon>
        <taxon>Archelosauria</taxon>
        <taxon>Archosauria</taxon>
        <taxon>Dinosauria</taxon>
        <taxon>Saurischia</taxon>
        <taxon>Theropoda</taxon>
        <taxon>Coelurosauria</taxon>
        <taxon>Aves</taxon>
        <taxon>Neognathae</taxon>
        <taxon>Galloanserae</taxon>
        <taxon>Anseriformes</taxon>
        <taxon>Anatidae</taxon>
        <taxon>Anatinae</taxon>
        <taxon>Anas</taxon>
    </lineage>
</organism>
<feature type="region of interest" description="Disordered" evidence="9">
    <location>
        <begin position="229"/>
        <end position="383"/>
    </location>
</feature>
<evidence type="ECO:0000313" key="15">
    <source>
        <dbReference type="Proteomes" id="UP000694549"/>
    </source>
</evidence>
<reference evidence="14" key="1">
    <citation type="submission" date="2025-08" db="UniProtKB">
        <authorList>
            <consortium name="Ensembl"/>
        </authorList>
    </citation>
    <scope>IDENTIFICATION</scope>
</reference>
<evidence type="ECO:0000256" key="9">
    <source>
        <dbReference type="SAM" id="MobiDB-lite"/>
    </source>
</evidence>
<feature type="compositionally biased region" description="Polar residues" evidence="9">
    <location>
        <begin position="128"/>
        <end position="140"/>
    </location>
</feature>
<dbReference type="AlphaFoldDB" id="A0A8B9V340"/>
<feature type="domain" description="Chromatin assembly factor 1 subunit A dimerization" evidence="11">
    <location>
        <begin position="531"/>
        <end position="603"/>
    </location>
</feature>
<dbReference type="Pfam" id="PF12253">
    <property type="entry name" value="CAF1A_dimeriz"/>
    <property type="match status" value="1"/>
</dbReference>
<evidence type="ECO:0000259" key="10">
    <source>
        <dbReference type="Pfam" id="PF11600"/>
    </source>
</evidence>
<keyword evidence="3" id="KW-0235">DNA replication</keyword>
<comment type="subcellular location">
    <subcellularLocation>
        <location evidence="1">Nucleus</location>
    </subcellularLocation>
</comment>
<keyword evidence="8" id="KW-0131">Cell cycle</keyword>
<keyword evidence="7" id="KW-0539">Nucleus</keyword>
<feature type="domain" description="Chromatin assembly factor 1 subunit p150 C-terminal" evidence="12">
    <location>
        <begin position="636"/>
        <end position="899"/>
    </location>
</feature>
<evidence type="ECO:0000256" key="2">
    <source>
        <dbReference type="ARBA" id="ARBA00006913"/>
    </source>
</evidence>
<name>A0A8B9V340_9AVES</name>
<evidence type="ECO:0000256" key="3">
    <source>
        <dbReference type="ARBA" id="ARBA00022705"/>
    </source>
</evidence>
<dbReference type="PANTHER" id="PTHR15272:SF0">
    <property type="entry name" value="CHROMATIN ASSEMBLY FACTOR 1 SUBUNIT A"/>
    <property type="match status" value="1"/>
</dbReference>
<evidence type="ECO:0000256" key="1">
    <source>
        <dbReference type="ARBA" id="ARBA00004123"/>
    </source>
</evidence>
<dbReference type="Ensembl" id="ENSAZOT00000016901.1">
    <property type="protein sequence ID" value="ENSAZOP00000015716.1"/>
    <property type="gene ID" value="ENSAZOG00000010052.1"/>
</dbReference>
<dbReference type="InterPro" id="IPR022043">
    <property type="entry name" value="CAF1A_DD"/>
</dbReference>
<feature type="compositionally biased region" description="Basic and acidic residues" evidence="9">
    <location>
        <begin position="90"/>
        <end position="103"/>
    </location>
</feature>
<keyword evidence="4" id="KW-0227">DNA damage</keyword>
<feature type="domain" description="Chromatin assembly factor 1 subunit p150 N-terminal" evidence="13">
    <location>
        <begin position="2"/>
        <end position="147"/>
    </location>
</feature>
<feature type="compositionally biased region" description="Basic and acidic residues" evidence="9">
    <location>
        <begin position="299"/>
        <end position="383"/>
    </location>
</feature>
<evidence type="ECO:0000259" key="13">
    <source>
        <dbReference type="Pfam" id="PF15557"/>
    </source>
</evidence>
<sequence>MAAMECRDKAGGPPRKLVQARLPFKRLNPVPKEKYDAEHEVKKVKSSQGFTPSTDPAADTSRASVDNMENDCQLNEDGNFGPQLVNGKGPLDHFIQKNTKDSTDQTVVATDPANDSSHRLSDGLGSDSEASSSVARTNGTLGKGTSELSCPNSTQSSPTDDSVGTGAQREAAVSQEEELVADLQSCSGLTKCNDLENAKVNQGKLKDIIFEGKMPVVLLEDIMTARSPQVTSLDGSVTSENETAESSHEGDSVLTNSSLSSPSVSSPEAQPAAEPKRNTSPLAFSTPLRKVPQKFPKSSAEKEKLRLQRDQERADKLQKLQAEREEKGRLKEEAKAAKERAKEEAKKKKEEEKELKEKERREKKEKEEKEKAEKLRVKEEKRKERQEALEAKLEEKRKKEEEKRLKEEEKRINAQKAEITRFFQKPKTPQAPKILAGSCGKFAPFEIKENMVLAPLCRIALDSDLLEQLDQLLRAQNSEGSFLRDLKCRKPRKTGPTFVNNSTDIVNSDVVVVANCKTDAVPERGKFGRMKLLQFCENHRPAYWGTWNKRTTMIRPRNPWSKDCKLLDYEVDSDEEWEEEEPGESLSHSEGDDEEEGEDEDDDDGFFVPHGYLSEDEGVTEECDPENQKVRQKLKAKEWDELMAKGKRFHVLQPVKIGCVWESAENDSSTNADLKVLQQFTACILDLPVAEEDQQIQKCSKKRAKDQQILGQLLPLLHGNVNGSKVIIQEFQECCRQGLFSDVTAAADGGDTSPVSPHASRPQTPVGEDSGVPSKARLKRIISENSVYEKRPEYRMCWYVHSEVLKSFAQEHLPVPCQWNYVTQVPASGREESGSTPGTALLQTPPVPVKRKSTGSMCITKFMKRPRGAEQAEAMDMDGFQADTEEDEDDDDCIIVDVQPGKGGKIIDSSLLAGDHSQKGEHSGAGSAAKPGAGLLPQFQQALCSSLLMFYSGYFCPFCDLF</sequence>
<evidence type="ECO:0000313" key="14">
    <source>
        <dbReference type="Ensembl" id="ENSAZOP00000015716.1"/>
    </source>
</evidence>
<keyword evidence="6" id="KW-0234">DNA repair</keyword>
<dbReference type="GO" id="GO:0006260">
    <property type="term" value="P:DNA replication"/>
    <property type="evidence" value="ECO:0007669"/>
    <property type="project" value="UniProtKB-KW"/>
</dbReference>
<feature type="compositionally biased region" description="Polar residues" evidence="9">
    <location>
        <begin position="146"/>
        <end position="162"/>
    </location>
</feature>
<feature type="domain" description="Chromatin assembly factor 1 p150 subunit acidic region" evidence="10">
    <location>
        <begin position="314"/>
        <end position="452"/>
    </location>
</feature>
<accession>A0A8B9V340</accession>
<feature type="region of interest" description="Disordered" evidence="9">
    <location>
        <begin position="828"/>
        <end position="852"/>
    </location>
</feature>
<evidence type="ECO:0000259" key="12">
    <source>
        <dbReference type="Pfam" id="PF15539"/>
    </source>
</evidence>
<feature type="compositionally biased region" description="Low complexity" evidence="9">
    <location>
        <begin position="252"/>
        <end position="267"/>
    </location>
</feature>
<dbReference type="Pfam" id="PF15539">
    <property type="entry name" value="CAF1-p150_C2"/>
    <property type="match status" value="1"/>
</dbReference>
<feature type="region of interest" description="Disordered" evidence="9">
    <location>
        <begin position="572"/>
        <end position="611"/>
    </location>
</feature>
<evidence type="ECO:0000256" key="4">
    <source>
        <dbReference type="ARBA" id="ARBA00022763"/>
    </source>
</evidence>
<evidence type="ECO:0000256" key="6">
    <source>
        <dbReference type="ARBA" id="ARBA00023204"/>
    </source>
</evidence>
<dbReference type="InterPro" id="IPR029091">
    <property type="entry name" value="CAF1_p150_N"/>
</dbReference>
<dbReference type="GO" id="GO:0006334">
    <property type="term" value="P:nucleosome assembly"/>
    <property type="evidence" value="ECO:0007669"/>
    <property type="project" value="TreeGrafter"/>
</dbReference>
<evidence type="ECO:0000259" key="11">
    <source>
        <dbReference type="Pfam" id="PF12253"/>
    </source>
</evidence>
<dbReference type="PANTHER" id="PTHR15272">
    <property type="entry name" value="CHROMATIN ASSEMBLY FACTOR 1 SUBUNIT A CAF-1 SUBUNIT A"/>
    <property type="match status" value="1"/>
</dbReference>
<dbReference type="GO" id="GO:0006281">
    <property type="term" value="P:DNA repair"/>
    <property type="evidence" value="ECO:0007669"/>
    <property type="project" value="UniProtKB-KW"/>
</dbReference>
<evidence type="ECO:0000256" key="5">
    <source>
        <dbReference type="ARBA" id="ARBA00023186"/>
    </source>
</evidence>
<evidence type="ECO:0000256" key="8">
    <source>
        <dbReference type="ARBA" id="ARBA00023306"/>
    </source>
</evidence>
<dbReference type="InterPro" id="IPR029105">
    <property type="entry name" value="CAF1-p150_C2"/>
</dbReference>
<keyword evidence="15" id="KW-1185">Reference proteome</keyword>